<keyword evidence="5 13" id="KW-0752">Steroid biosynthesis</keyword>
<comment type="similarity">
    <text evidence="2 13">Belongs to the ERG4/ERG24 family.</text>
</comment>
<feature type="transmembrane region" description="Helical" evidence="13">
    <location>
        <begin position="86"/>
        <end position="104"/>
    </location>
</feature>
<evidence type="ECO:0000256" key="10">
    <source>
        <dbReference type="ARBA" id="ARBA00023136"/>
    </source>
</evidence>
<keyword evidence="6 13" id="KW-1133">Transmembrane helix</keyword>
<proteinExistence type="inferred from homology"/>
<feature type="transmembrane region" description="Helical" evidence="13">
    <location>
        <begin position="21"/>
        <end position="44"/>
    </location>
</feature>
<evidence type="ECO:0000256" key="12">
    <source>
        <dbReference type="ARBA" id="ARBA00023221"/>
    </source>
</evidence>
<keyword evidence="12 13" id="KW-0753">Steroid metabolism</keyword>
<evidence type="ECO:0000313" key="15">
    <source>
        <dbReference type="Proteomes" id="UP001301769"/>
    </source>
</evidence>
<evidence type="ECO:0000256" key="11">
    <source>
        <dbReference type="ARBA" id="ARBA00023166"/>
    </source>
</evidence>
<dbReference type="Pfam" id="PF01222">
    <property type="entry name" value="ERG4_ERG24"/>
    <property type="match status" value="1"/>
</dbReference>
<dbReference type="InterPro" id="IPR001171">
    <property type="entry name" value="ERG24_DHCR-like"/>
</dbReference>
<keyword evidence="7 13" id="KW-0560">Oxidoreductase</keyword>
<keyword evidence="11 13" id="KW-1207">Sterol metabolism</keyword>
<dbReference type="Proteomes" id="UP001301769">
    <property type="component" value="Unassembled WGS sequence"/>
</dbReference>
<dbReference type="PANTHER" id="PTHR21257:SF52">
    <property type="entry name" value="DELTA(14)-STEROL REDUCTASE TM7SF2"/>
    <property type="match status" value="1"/>
</dbReference>
<sequence>MAQKTKQAASLPKPHKVHYEFGGPIGAAGIVFGLPILLNVMYFACNDITGCPAPSLLHPKSLDLEVLKREVGWPENGLCGFFSWDAMGWTLGYYLFNAILHRVLPGTEMEGVVLANGGRLKYKLNSFSSTLFTLAILAAGTFSQGAEFPVWTYISDNYLQLLTANILFAAGLATFVYVRSFEVKPNDPNNRLLAAGGHTGNMMYDYYIGRELNPRITLPVLGMIDIKEFMEIRPGLLGWIILNCAFVAKQYRLYGYVSDSILFITIVQALYAFDGQYMEPALLTTMDIVRDGFGYMLAFGDLVWVPFLYSQQTRYLAVHPQHLGPSGLAIVGAVLLVGFVIFRLSNLQKNTFRTNPNDPRNANVKYINTKTGSKLMISGWWGVSRHINYLGDWLQSFGYSVPTLLAGYTILSAGTGAAGAYKMLDGREVVAGEAKGWGMIFTYFYVLYFAVLLVHRAGRDDDMCSAKYGEDWEKYKKIVKWQIIPYIY</sequence>
<feature type="transmembrane region" description="Helical" evidence="13">
    <location>
        <begin position="158"/>
        <end position="178"/>
    </location>
</feature>
<reference evidence="14" key="2">
    <citation type="submission" date="2023-05" db="EMBL/GenBank/DDBJ databases">
        <authorList>
            <consortium name="Lawrence Berkeley National Laboratory"/>
            <person name="Steindorff A."/>
            <person name="Hensen N."/>
            <person name="Bonometti L."/>
            <person name="Westerberg I."/>
            <person name="Brannstrom I.O."/>
            <person name="Guillou S."/>
            <person name="Cros-Aarteil S."/>
            <person name="Calhoun S."/>
            <person name="Haridas S."/>
            <person name="Kuo A."/>
            <person name="Mondo S."/>
            <person name="Pangilinan J."/>
            <person name="Riley R."/>
            <person name="Labutti K."/>
            <person name="Andreopoulos B."/>
            <person name="Lipzen A."/>
            <person name="Chen C."/>
            <person name="Yanf M."/>
            <person name="Daum C."/>
            <person name="Ng V."/>
            <person name="Clum A."/>
            <person name="Ohm R."/>
            <person name="Martin F."/>
            <person name="Silar P."/>
            <person name="Natvig D."/>
            <person name="Lalanne C."/>
            <person name="Gautier V."/>
            <person name="Ament-Velasquez S.L."/>
            <person name="Kruys A."/>
            <person name="Hutchinson M.I."/>
            <person name="Powell A.J."/>
            <person name="Barry K."/>
            <person name="Miller A.N."/>
            <person name="Grigoriev I.V."/>
            <person name="Debuchy R."/>
            <person name="Gladieux P."/>
            <person name="Thoren M.H."/>
            <person name="Johannesson H."/>
        </authorList>
    </citation>
    <scope>NUCLEOTIDE SEQUENCE</scope>
    <source>
        <strain evidence="14">PSN293</strain>
    </source>
</reference>
<comment type="caution">
    <text evidence="14">The sequence shown here is derived from an EMBL/GenBank/DDBJ whole genome shotgun (WGS) entry which is preliminary data.</text>
</comment>
<evidence type="ECO:0000256" key="5">
    <source>
        <dbReference type="ARBA" id="ARBA00022955"/>
    </source>
</evidence>
<dbReference type="GO" id="GO:0006696">
    <property type="term" value="P:ergosterol biosynthetic process"/>
    <property type="evidence" value="ECO:0007669"/>
    <property type="project" value="TreeGrafter"/>
</dbReference>
<dbReference type="GO" id="GO:0005789">
    <property type="term" value="C:endoplasmic reticulum membrane"/>
    <property type="evidence" value="ECO:0007669"/>
    <property type="project" value="TreeGrafter"/>
</dbReference>
<evidence type="ECO:0000256" key="9">
    <source>
        <dbReference type="ARBA" id="ARBA00023098"/>
    </source>
</evidence>
<evidence type="ECO:0000256" key="3">
    <source>
        <dbReference type="ARBA" id="ARBA00022516"/>
    </source>
</evidence>
<gene>
    <name evidence="14" type="ORF">QBC37DRAFT_427423</name>
</gene>
<keyword evidence="8 13" id="KW-0756">Sterol biosynthesis</keyword>
<protein>
    <recommendedName>
        <fullName evidence="13">Delta(14)-sterol reductase</fullName>
    </recommendedName>
    <alternativeName>
        <fullName evidence="13">C-14 sterol reductase</fullName>
    </alternativeName>
    <alternativeName>
        <fullName evidence="13">Sterol C14-reductase</fullName>
    </alternativeName>
</protein>
<dbReference type="InterPro" id="IPR018083">
    <property type="entry name" value="Sterol_reductase_CS"/>
</dbReference>
<reference evidence="14" key="1">
    <citation type="journal article" date="2023" name="Mol. Phylogenet. Evol.">
        <title>Genome-scale phylogeny and comparative genomics of the fungal order Sordariales.</title>
        <authorList>
            <person name="Hensen N."/>
            <person name="Bonometti L."/>
            <person name="Westerberg I."/>
            <person name="Brannstrom I.O."/>
            <person name="Guillou S."/>
            <person name="Cros-Aarteil S."/>
            <person name="Calhoun S."/>
            <person name="Haridas S."/>
            <person name="Kuo A."/>
            <person name="Mondo S."/>
            <person name="Pangilinan J."/>
            <person name="Riley R."/>
            <person name="LaButti K."/>
            <person name="Andreopoulos B."/>
            <person name="Lipzen A."/>
            <person name="Chen C."/>
            <person name="Yan M."/>
            <person name="Daum C."/>
            <person name="Ng V."/>
            <person name="Clum A."/>
            <person name="Steindorff A."/>
            <person name="Ohm R.A."/>
            <person name="Martin F."/>
            <person name="Silar P."/>
            <person name="Natvig D.O."/>
            <person name="Lalanne C."/>
            <person name="Gautier V."/>
            <person name="Ament-Velasquez S.L."/>
            <person name="Kruys A."/>
            <person name="Hutchinson M.I."/>
            <person name="Powell A.J."/>
            <person name="Barry K."/>
            <person name="Miller A.N."/>
            <person name="Grigoriev I.V."/>
            <person name="Debuchy R."/>
            <person name="Gladieux P."/>
            <person name="Hiltunen Thoren M."/>
            <person name="Johannesson H."/>
        </authorList>
    </citation>
    <scope>NUCLEOTIDE SEQUENCE</scope>
    <source>
        <strain evidence="14">PSN293</strain>
    </source>
</reference>
<feature type="transmembrane region" description="Helical" evidence="13">
    <location>
        <begin position="322"/>
        <end position="342"/>
    </location>
</feature>
<evidence type="ECO:0000256" key="4">
    <source>
        <dbReference type="ARBA" id="ARBA00022692"/>
    </source>
</evidence>
<keyword evidence="4 13" id="KW-0812">Transmembrane</keyword>
<feature type="transmembrane region" description="Helical" evidence="13">
    <location>
        <begin position="436"/>
        <end position="455"/>
    </location>
</feature>
<feature type="transmembrane region" description="Helical" evidence="13">
    <location>
        <begin position="253"/>
        <end position="273"/>
    </location>
</feature>
<dbReference type="PROSITE" id="PS01017">
    <property type="entry name" value="STEROL_REDUCT_1"/>
    <property type="match status" value="1"/>
</dbReference>
<keyword evidence="15" id="KW-1185">Reference proteome</keyword>
<comment type="subcellular location">
    <subcellularLocation>
        <location evidence="1">Membrane</location>
        <topology evidence="1">Multi-pass membrane protein</topology>
    </subcellularLocation>
</comment>
<dbReference type="AlphaFoldDB" id="A0AAN6Y221"/>
<keyword evidence="9 13" id="KW-0443">Lipid metabolism</keyword>
<accession>A0AAN6Y221</accession>
<organism evidence="14 15">
    <name type="scientific">Rhypophila decipiens</name>
    <dbReference type="NCBI Taxonomy" id="261697"/>
    <lineage>
        <taxon>Eukaryota</taxon>
        <taxon>Fungi</taxon>
        <taxon>Dikarya</taxon>
        <taxon>Ascomycota</taxon>
        <taxon>Pezizomycotina</taxon>
        <taxon>Sordariomycetes</taxon>
        <taxon>Sordariomycetidae</taxon>
        <taxon>Sordariales</taxon>
        <taxon>Naviculisporaceae</taxon>
        <taxon>Rhypophila</taxon>
    </lineage>
</organism>
<evidence type="ECO:0000256" key="13">
    <source>
        <dbReference type="RuleBase" id="RU369120"/>
    </source>
</evidence>
<dbReference type="PROSITE" id="PS01018">
    <property type="entry name" value="STEROL_REDUCT_2"/>
    <property type="match status" value="1"/>
</dbReference>
<dbReference type="Gene3D" id="1.20.120.1630">
    <property type="match status" value="1"/>
</dbReference>
<feature type="transmembrane region" description="Helical" evidence="13">
    <location>
        <begin position="124"/>
        <end position="146"/>
    </location>
</feature>
<name>A0AAN6Y221_9PEZI</name>
<feature type="transmembrane region" description="Helical" evidence="13">
    <location>
        <begin position="405"/>
        <end position="424"/>
    </location>
</feature>
<dbReference type="GO" id="GO:0050613">
    <property type="term" value="F:Delta14-sterol reductase activity"/>
    <property type="evidence" value="ECO:0007669"/>
    <property type="project" value="TreeGrafter"/>
</dbReference>
<evidence type="ECO:0000256" key="7">
    <source>
        <dbReference type="ARBA" id="ARBA00023002"/>
    </source>
</evidence>
<evidence type="ECO:0000256" key="1">
    <source>
        <dbReference type="ARBA" id="ARBA00004141"/>
    </source>
</evidence>
<dbReference type="PANTHER" id="PTHR21257">
    <property type="entry name" value="DELTA(14)-STEROL REDUCTASE"/>
    <property type="match status" value="1"/>
</dbReference>
<evidence type="ECO:0000256" key="6">
    <source>
        <dbReference type="ARBA" id="ARBA00022989"/>
    </source>
</evidence>
<evidence type="ECO:0000256" key="8">
    <source>
        <dbReference type="ARBA" id="ARBA00023011"/>
    </source>
</evidence>
<keyword evidence="10 13" id="KW-0472">Membrane</keyword>
<keyword evidence="3 13" id="KW-0444">Lipid biosynthesis</keyword>
<evidence type="ECO:0000313" key="14">
    <source>
        <dbReference type="EMBL" id="KAK4211188.1"/>
    </source>
</evidence>
<dbReference type="EMBL" id="MU858155">
    <property type="protein sequence ID" value="KAK4211188.1"/>
    <property type="molecule type" value="Genomic_DNA"/>
</dbReference>
<evidence type="ECO:0000256" key="2">
    <source>
        <dbReference type="ARBA" id="ARBA00005402"/>
    </source>
</evidence>